<proteinExistence type="predicted"/>
<organism evidence="2 3">
    <name type="scientific">Ambrosiozyma monospora</name>
    <name type="common">Yeast</name>
    <name type="synonym">Endomycopsis monosporus</name>
    <dbReference type="NCBI Taxonomy" id="43982"/>
    <lineage>
        <taxon>Eukaryota</taxon>
        <taxon>Fungi</taxon>
        <taxon>Dikarya</taxon>
        <taxon>Ascomycota</taxon>
        <taxon>Saccharomycotina</taxon>
        <taxon>Pichiomycetes</taxon>
        <taxon>Pichiales</taxon>
        <taxon>Pichiaceae</taxon>
        <taxon>Ambrosiozyma</taxon>
    </lineage>
</organism>
<accession>A0A9W6SUS3</accession>
<feature type="region of interest" description="Disordered" evidence="1">
    <location>
        <begin position="1"/>
        <end position="243"/>
    </location>
</feature>
<protein>
    <submittedName>
        <fullName evidence="2">Unnamed protein product</fullName>
    </submittedName>
</protein>
<sequence length="389" mass="41131">MLSEPKNIQESSISHVGTIASQEGKKPTDSTPETSSPSSDIKLSDSRATTIKRSHSPKLISAVKQSHSPNSPPSGSRSPAKKPKTKRIASSSPNTPSTVAKPPSSSTKSVVETSSTPKKPSTVRKPARPRTPSGFRKSPSPHTPSHIKKSPPPFSLTAPRAPFLRSAQRAASPRSTSKQSSSASSSVNGSPKSIIKASSKQVLSSKVSSKSTVGASAKSASAGSRSSTSPKSSLSPSPSNVSLKSLVSNTDIDFEVPESEISPKHLPVLSRVSTEGVITSKDESPEADMEFQNKIKGTSKPDFRSHRSTKSISVEVKATSTRRSSWALLPSSPASSFNPDYSLFSSIAETLPLGLVVLIFKYVLTLSSEPQSLVLQFSKGDEKIIVQFQ</sequence>
<gene>
    <name evidence="2" type="ORF">Amon01_000882100</name>
</gene>
<evidence type="ECO:0000313" key="2">
    <source>
        <dbReference type="EMBL" id="GME66583.1"/>
    </source>
</evidence>
<evidence type="ECO:0000313" key="3">
    <source>
        <dbReference type="Proteomes" id="UP001165063"/>
    </source>
</evidence>
<dbReference type="EMBL" id="BSXU01008474">
    <property type="protein sequence ID" value="GME66583.1"/>
    <property type="molecule type" value="Genomic_DNA"/>
</dbReference>
<reference evidence="2" key="1">
    <citation type="submission" date="2023-04" db="EMBL/GenBank/DDBJ databases">
        <title>Ambrosiozyma monospora NBRC 1965.</title>
        <authorList>
            <person name="Ichikawa N."/>
            <person name="Sato H."/>
            <person name="Tonouchi N."/>
        </authorList>
    </citation>
    <scope>NUCLEOTIDE SEQUENCE</scope>
    <source>
        <strain evidence="2">NBRC 1965</strain>
    </source>
</reference>
<comment type="caution">
    <text evidence="2">The sequence shown here is derived from an EMBL/GenBank/DDBJ whole genome shotgun (WGS) entry which is preliminary data.</text>
</comment>
<name>A0A9W6SUS3_AMBMO</name>
<evidence type="ECO:0000256" key="1">
    <source>
        <dbReference type="SAM" id="MobiDB-lite"/>
    </source>
</evidence>
<feature type="compositionally biased region" description="Low complexity" evidence="1">
    <location>
        <begin position="172"/>
        <end position="243"/>
    </location>
</feature>
<feature type="compositionally biased region" description="Low complexity" evidence="1">
    <location>
        <begin position="66"/>
        <end position="78"/>
    </location>
</feature>
<feature type="compositionally biased region" description="Low complexity" evidence="1">
    <location>
        <begin position="95"/>
        <end position="119"/>
    </location>
</feature>
<keyword evidence="3" id="KW-1185">Reference proteome</keyword>
<feature type="compositionally biased region" description="Polar residues" evidence="1">
    <location>
        <begin position="1"/>
        <end position="21"/>
    </location>
</feature>
<dbReference type="AlphaFoldDB" id="A0A9W6SUS3"/>
<dbReference type="Proteomes" id="UP001165063">
    <property type="component" value="Unassembled WGS sequence"/>
</dbReference>
<feature type="compositionally biased region" description="Low complexity" evidence="1">
    <location>
        <begin position="29"/>
        <end position="41"/>
    </location>
</feature>